<proteinExistence type="inferred from homology"/>
<evidence type="ECO:0000256" key="3">
    <source>
        <dbReference type="ARBA" id="ARBA00022630"/>
    </source>
</evidence>
<dbReference type="Gene3D" id="1.20.140.10">
    <property type="entry name" value="Butyryl-CoA Dehydrogenase, subunit A, domain 3"/>
    <property type="match status" value="1"/>
</dbReference>
<evidence type="ECO:0000313" key="12">
    <source>
        <dbReference type="Proteomes" id="UP000218944"/>
    </source>
</evidence>
<evidence type="ECO:0000259" key="9">
    <source>
        <dbReference type="Pfam" id="PF02770"/>
    </source>
</evidence>
<evidence type="ECO:0000259" key="10">
    <source>
        <dbReference type="Pfam" id="PF02771"/>
    </source>
</evidence>
<protein>
    <submittedName>
        <fullName evidence="11">Acyl-CoA dehydrogenase</fullName>
    </submittedName>
</protein>
<dbReference type="EMBL" id="NSJV01000314">
    <property type="protein sequence ID" value="PAU47901.1"/>
    <property type="molecule type" value="Genomic_DNA"/>
</dbReference>
<evidence type="ECO:0000256" key="2">
    <source>
        <dbReference type="ARBA" id="ARBA00009347"/>
    </source>
</evidence>
<dbReference type="Pfam" id="PF00441">
    <property type="entry name" value="Acyl-CoA_dh_1"/>
    <property type="match status" value="1"/>
</dbReference>
<dbReference type="Gene3D" id="1.10.540.10">
    <property type="entry name" value="Acyl-CoA dehydrogenase/oxidase, N-terminal domain"/>
    <property type="match status" value="1"/>
</dbReference>
<dbReference type="GO" id="GO:0005886">
    <property type="term" value="C:plasma membrane"/>
    <property type="evidence" value="ECO:0007669"/>
    <property type="project" value="TreeGrafter"/>
</dbReference>
<organism evidence="11 12">
    <name type="scientific">Streptomyces albireticuli</name>
    <dbReference type="NCBI Taxonomy" id="1940"/>
    <lineage>
        <taxon>Bacteria</taxon>
        <taxon>Bacillati</taxon>
        <taxon>Actinomycetota</taxon>
        <taxon>Actinomycetes</taxon>
        <taxon>Kitasatosporales</taxon>
        <taxon>Streptomycetaceae</taxon>
        <taxon>Streptomyces</taxon>
    </lineage>
</organism>
<dbReference type="PANTHER" id="PTHR43292">
    <property type="entry name" value="ACYL-COA DEHYDROGENASE"/>
    <property type="match status" value="1"/>
</dbReference>
<keyword evidence="3 6" id="KW-0285">Flavoprotein</keyword>
<evidence type="ECO:0000256" key="5">
    <source>
        <dbReference type="ARBA" id="ARBA00023002"/>
    </source>
</evidence>
<feature type="domain" description="Acyl-CoA dehydrogenase/oxidase C-terminal" evidence="8">
    <location>
        <begin position="315"/>
        <end position="461"/>
    </location>
</feature>
<evidence type="ECO:0000256" key="1">
    <source>
        <dbReference type="ARBA" id="ARBA00001974"/>
    </source>
</evidence>
<evidence type="ECO:0000256" key="6">
    <source>
        <dbReference type="RuleBase" id="RU362125"/>
    </source>
</evidence>
<dbReference type="InterPro" id="IPR046373">
    <property type="entry name" value="Acyl-CoA_Oxase/DH_mid-dom_sf"/>
</dbReference>
<dbReference type="GO" id="GO:0050660">
    <property type="term" value="F:flavin adenine dinucleotide binding"/>
    <property type="evidence" value="ECO:0007669"/>
    <property type="project" value="InterPro"/>
</dbReference>
<dbReference type="AlphaFoldDB" id="A0A2A2D8T4"/>
<dbReference type="SUPFAM" id="SSF47203">
    <property type="entry name" value="Acyl-CoA dehydrogenase C-terminal domain-like"/>
    <property type="match status" value="1"/>
</dbReference>
<feature type="domain" description="Acyl-CoA dehydrogenase/oxidase N-terminal" evidence="10">
    <location>
        <begin position="91"/>
        <end position="206"/>
    </location>
</feature>
<dbReference type="PANTHER" id="PTHR43292:SF3">
    <property type="entry name" value="ACYL-COA DEHYDROGENASE FADE29"/>
    <property type="match status" value="1"/>
</dbReference>
<comment type="cofactor">
    <cofactor evidence="1 6">
        <name>FAD</name>
        <dbReference type="ChEBI" id="CHEBI:57692"/>
    </cofactor>
</comment>
<evidence type="ECO:0000313" key="11">
    <source>
        <dbReference type="EMBL" id="PAU47901.1"/>
    </source>
</evidence>
<comment type="similarity">
    <text evidence="2 6">Belongs to the acyl-CoA dehydrogenase family.</text>
</comment>
<keyword evidence="4 6" id="KW-0274">FAD</keyword>
<evidence type="ECO:0000256" key="7">
    <source>
        <dbReference type="SAM" id="MobiDB-lite"/>
    </source>
</evidence>
<dbReference type="InterPro" id="IPR006091">
    <property type="entry name" value="Acyl-CoA_Oxase/DH_mid-dom"/>
</dbReference>
<dbReference type="InterPro" id="IPR009100">
    <property type="entry name" value="AcylCoA_DH/oxidase_NM_dom_sf"/>
</dbReference>
<dbReference type="Pfam" id="PF02771">
    <property type="entry name" value="Acyl-CoA_dh_N"/>
    <property type="match status" value="1"/>
</dbReference>
<evidence type="ECO:0000259" key="8">
    <source>
        <dbReference type="Pfam" id="PF00441"/>
    </source>
</evidence>
<dbReference type="InterPro" id="IPR036250">
    <property type="entry name" value="AcylCo_DH-like_C"/>
</dbReference>
<feature type="compositionally biased region" description="Low complexity" evidence="7">
    <location>
        <begin position="32"/>
        <end position="59"/>
    </location>
</feature>
<reference evidence="11 12" key="1">
    <citation type="submission" date="2017-08" db="EMBL/GenBank/DDBJ databases">
        <title>Genome sequence of Streptomyces albireticuli NRRL B-1670.</title>
        <authorList>
            <person name="Graham D.E."/>
            <person name="Mahan K.M."/>
            <person name="Klingeman D.M."/>
            <person name="Hettich R.L."/>
            <person name="Parry R.J."/>
            <person name="Spain J.C."/>
        </authorList>
    </citation>
    <scope>NUCLEOTIDE SEQUENCE [LARGE SCALE GENOMIC DNA]</scope>
    <source>
        <strain evidence="11 12">NRRL B-1670</strain>
    </source>
</reference>
<sequence>MPTTWPSRSGCPPCCTPSAGTPTGRSDRTRWAAGRSTRSPAASGRRSSRGSTTRSSAPPITWSTSSPPVCGGRTRSTRGRKGVSPVDLAPTPEQRAYRDEVRALLGTDEVRAETAAIRTRPGTEGGLLDVYRKLGERGLLAPNWPREYGGSGRGIAEKAILTEELIAHGVPDIAHTLSVDIVGLALLLFGTDRQKERLLPPIARGESVAGVLFSEPEAGSDLSALRTRAERDGDGWRLSGRKVYSAKTQLADFALCAARTTESEVRFHGITVFLVPLRTPGVGVEPLWNIGDERFNEVTFSGIRVTAEDVLGIVDDGWRIIGEVLGLERTGIEFQAKARRWLDAALERTGTAGLSPAEAGRLVALDAEVRAARLLAWRCVDDIHAGRSDEVRSAMAKYWAGETGREVALAASETVGLDALLAGDDEESLGHGVLEAACREAPGLTLASGTSEVMLTVIASAGLGLLA</sequence>
<dbReference type="GO" id="GO:0016627">
    <property type="term" value="F:oxidoreductase activity, acting on the CH-CH group of donors"/>
    <property type="evidence" value="ECO:0007669"/>
    <property type="project" value="InterPro"/>
</dbReference>
<evidence type="ECO:0000256" key="4">
    <source>
        <dbReference type="ARBA" id="ARBA00022827"/>
    </source>
</evidence>
<comment type="caution">
    <text evidence="11">The sequence shown here is derived from an EMBL/GenBank/DDBJ whole genome shotgun (WGS) entry which is preliminary data.</text>
</comment>
<dbReference type="InterPro" id="IPR052161">
    <property type="entry name" value="Mycobact_Acyl-CoA_DH"/>
</dbReference>
<keyword evidence="12" id="KW-1185">Reference proteome</keyword>
<feature type="domain" description="Acyl-CoA oxidase/dehydrogenase middle" evidence="9">
    <location>
        <begin position="212"/>
        <end position="300"/>
    </location>
</feature>
<dbReference type="Proteomes" id="UP000218944">
    <property type="component" value="Unassembled WGS sequence"/>
</dbReference>
<dbReference type="InterPro" id="IPR009075">
    <property type="entry name" value="AcylCo_DH/oxidase_C"/>
</dbReference>
<dbReference type="Gene3D" id="2.40.110.10">
    <property type="entry name" value="Butyryl-CoA Dehydrogenase, subunit A, domain 2"/>
    <property type="match status" value="1"/>
</dbReference>
<accession>A0A2A2D8T4</accession>
<dbReference type="InterPro" id="IPR037069">
    <property type="entry name" value="AcylCoA_DH/ox_N_sf"/>
</dbReference>
<feature type="region of interest" description="Disordered" evidence="7">
    <location>
        <begin position="1"/>
        <end position="95"/>
    </location>
</feature>
<dbReference type="SUPFAM" id="SSF56645">
    <property type="entry name" value="Acyl-CoA dehydrogenase NM domain-like"/>
    <property type="match status" value="1"/>
</dbReference>
<dbReference type="InterPro" id="IPR013786">
    <property type="entry name" value="AcylCoA_DH/ox_N"/>
</dbReference>
<dbReference type="Pfam" id="PF02770">
    <property type="entry name" value="Acyl-CoA_dh_M"/>
    <property type="match status" value="1"/>
</dbReference>
<keyword evidence="5 6" id="KW-0560">Oxidoreductase</keyword>
<gene>
    <name evidence="11" type="ORF">CK936_16115</name>
</gene>
<name>A0A2A2D8T4_9ACTN</name>